<sequence>MWESKGGKWMLILESNSQSVAAESYRTLRTNIQYSSFDNPVKSIVITSSEPGEGKSTTSANLALSFAQDGKRVIIIDCDLRKPVVHKNFGISNSVGLSEFLIGKVEFSKVVYKHESGLHVLPSGLVPPNPAEMLASRAMEHLLTQLEEKYDYIILDTPPVNAVTDSKILSTKVDGTILVVKYGYTKKDAVIEAVKGLRAVKANIIGTVFNGEETQRGKYYHYYKKD</sequence>
<dbReference type="EC" id="2.7.10.2" evidence="2"/>
<keyword evidence="4" id="KW-0547">Nucleotide-binding</keyword>
<comment type="catalytic activity">
    <reaction evidence="8">
        <text>L-tyrosyl-[protein] + ATP = O-phospho-L-tyrosyl-[protein] + ADP + H(+)</text>
        <dbReference type="Rhea" id="RHEA:10596"/>
        <dbReference type="Rhea" id="RHEA-COMP:10136"/>
        <dbReference type="Rhea" id="RHEA-COMP:20101"/>
        <dbReference type="ChEBI" id="CHEBI:15378"/>
        <dbReference type="ChEBI" id="CHEBI:30616"/>
        <dbReference type="ChEBI" id="CHEBI:46858"/>
        <dbReference type="ChEBI" id="CHEBI:61978"/>
        <dbReference type="ChEBI" id="CHEBI:456216"/>
        <dbReference type="EC" id="2.7.10.2"/>
    </reaction>
</comment>
<dbReference type="GO" id="GO:0005886">
    <property type="term" value="C:plasma membrane"/>
    <property type="evidence" value="ECO:0007669"/>
    <property type="project" value="TreeGrafter"/>
</dbReference>
<name>A0AAV3BWJ6_CLOPF</name>
<dbReference type="FunFam" id="3.40.50.300:FF:000527">
    <property type="entry name" value="Tyrosine-protein kinase etk"/>
    <property type="match status" value="1"/>
</dbReference>
<organism evidence="10 11">
    <name type="scientific">Clostridium perfringens B str. ATCC 3626</name>
    <dbReference type="NCBI Taxonomy" id="451754"/>
    <lineage>
        <taxon>Bacteria</taxon>
        <taxon>Bacillati</taxon>
        <taxon>Bacillota</taxon>
        <taxon>Clostridia</taxon>
        <taxon>Eubacteriales</taxon>
        <taxon>Clostridiaceae</taxon>
        <taxon>Clostridium</taxon>
    </lineage>
</organism>
<keyword evidence="6" id="KW-0067">ATP-binding</keyword>
<dbReference type="CDD" id="cd05387">
    <property type="entry name" value="BY-kinase"/>
    <property type="match status" value="1"/>
</dbReference>
<dbReference type="NCBIfam" id="TIGR01007">
    <property type="entry name" value="eps_fam"/>
    <property type="match status" value="1"/>
</dbReference>
<keyword evidence="7" id="KW-0829">Tyrosine-protein kinase</keyword>
<keyword evidence="5" id="KW-0418">Kinase</keyword>
<dbReference type="EMBL" id="ABDV01000002">
    <property type="protein sequence ID" value="EDT24987.1"/>
    <property type="molecule type" value="Genomic_DNA"/>
</dbReference>
<evidence type="ECO:0000256" key="1">
    <source>
        <dbReference type="ARBA" id="ARBA00007316"/>
    </source>
</evidence>
<evidence type="ECO:0000256" key="6">
    <source>
        <dbReference type="ARBA" id="ARBA00022840"/>
    </source>
</evidence>
<dbReference type="InterPro" id="IPR005702">
    <property type="entry name" value="Wzc-like_C"/>
</dbReference>
<comment type="similarity">
    <text evidence="1">Belongs to the CpsD/CapB family.</text>
</comment>
<dbReference type="GO" id="GO:0005524">
    <property type="term" value="F:ATP binding"/>
    <property type="evidence" value="ECO:0007669"/>
    <property type="project" value="UniProtKB-KW"/>
</dbReference>
<evidence type="ECO:0000256" key="3">
    <source>
        <dbReference type="ARBA" id="ARBA00022679"/>
    </source>
</evidence>
<reference evidence="10 11" key="1">
    <citation type="submission" date="2007-07" db="EMBL/GenBank/DDBJ databases">
        <title>Annotation of Clostridium perfringens B str. ATCC 3626.</title>
        <authorList>
            <person name="Paulsen I."/>
            <person name="Sebastian Y."/>
        </authorList>
    </citation>
    <scope>NUCLEOTIDE SEQUENCE [LARGE SCALE GENOMIC DNA]</scope>
    <source>
        <strain evidence="11">B str. ATCC 3626</strain>
    </source>
</reference>
<dbReference type="Gene3D" id="3.40.50.300">
    <property type="entry name" value="P-loop containing nucleotide triphosphate hydrolases"/>
    <property type="match status" value="1"/>
</dbReference>
<proteinExistence type="inferred from homology"/>
<evidence type="ECO:0000259" key="9">
    <source>
        <dbReference type="Pfam" id="PF13614"/>
    </source>
</evidence>
<protein>
    <recommendedName>
        <fullName evidence="2">non-specific protein-tyrosine kinase</fullName>
        <ecNumber evidence="2">2.7.10.2</ecNumber>
    </recommendedName>
</protein>
<evidence type="ECO:0000256" key="5">
    <source>
        <dbReference type="ARBA" id="ARBA00022777"/>
    </source>
</evidence>
<keyword evidence="3" id="KW-0808">Transferase</keyword>
<dbReference type="GO" id="GO:0042802">
    <property type="term" value="F:identical protein binding"/>
    <property type="evidence" value="ECO:0007669"/>
    <property type="project" value="UniProtKB-ARBA"/>
</dbReference>
<accession>A0AAV3BWJ6</accession>
<evidence type="ECO:0000256" key="2">
    <source>
        <dbReference type="ARBA" id="ARBA00011903"/>
    </source>
</evidence>
<dbReference type="InterPro" id="IPR025669">
    <property type="entry name" value="AAA_dom"/>
</dbReference>
<dbReference type="SUPFAM" id="SSF52540">
    <property type="entry name" value="P-loop containing nucleoside triphosphate hydrolases"/>
    <property type="match status" value="1"/>
</dbReference>
<dbReference type="Proteomes" id="UP000004342">
    <property type="component" value="Unassembled WGS sequence"/>
</dbReference>
<evidence type="ECO:0000256" key="8">
    <source>
        <dbReference type="ARBA" id="ARBA00051245"/>
    </source>
</evidence>
<dbReference type="AlphaFoldDB" id="A0AAV3BWJ6"/>
<dbReference type="Pfam" id="PF13614">
    <property type="entry name" value="AAA_31"/>
    <property type="match status" value="1"/>
</dbReference>
<dbReference type="PANTHER" id="PTHR32309">
    <property type="entry name" value="TYROSINE-PROTEIN KINASE"/>
    <property type="match status" value="1"/>
</dbReference>
<dbReference type="PANTHER" id="PTHR32309:SF13">
    <property type="entry name" value="FERRIC ENTEROBACTIN TRANSPORT PROTEIN FEPE"/>
    <property type="match status" value="1"/>
</dbReference>
<evidence type="ECO:0000313" key="10">
    <source>
        <dbReference type="EMBL" id="EDT24987.1"/>
    </source>
</evidence>
<comment type="caution">
    <text evidence="10">The sequence shown here is derived from an EMBL/GenBank/DDBJ whole genome shotgun (WGS) entry which is preliminary data.</text>
</comment>
<gene>
    <name evidence="10" type="ORF">AC1_0565</name>
</gene>
<dbReference type="InterPro" id="IPR050445">
    <property type="entry name" value="Bact_polysacc_biosynth/exp"/>
</dbReference>
<evidence type="ECO:0000256" key="7">
    <source>
        <dbReference type="ARBA" id="ARBA00023137"/>
    </source>
</evidence>
<dbReference type="InterPro" id="IPR027417">
    <property type="entry name" value="P-loop_NTPase"/>
</dbReference>
<feature type="domain" description="AAA" evidence="9">
    <location>
        <begin position="42"/>
        <end position="184"/>
    </location>
</feature>
<dbReference type="GO" id="GO:0004715">
    <property type="term" value="F:non-membrane spanning protein tyrosine kinase activity"/>
    <property type="evidence" value="ECO:0007669"/>
    <property type="project" value="UniProtKB-EC"/>
</dbReference>
<evidence type="ECO:0000256" key="4">
    <source>
        <dbReference type="ARBA" id="ARBA00022741"/>
    </source>
</evidence>
<evidence type="ECO:0000313" key="11">
    <source>
        <dbReference type="Proteomes" id="UP000004342"/>
    </source>
</evidence>